<dbReference type="EMBL" id="CP007547">
    <property type="protein sequence ID" value="AIL45691.1"/>
    <property type="molecule type" value="Genomic_DNA"/>
</dbReference>
<reference evidence="2" key="1">
    <citation type="journal article" date="2013" name="Lancet">
        <title>First case of E anophelis outbreak in an intensive-care unit.</title>
        <authorList>
            <person name="Teo J."/>
            <person name="Tan S.Y."/>
            <person name="Tay M."/>
            <person name="Ding Y."/>
            <person name="Kjelleberg S."/>
            <person name="Givskov M."/>
            <person name="Lin R.T."/>
            <person name="Yang L."/>
        </authorList>
    </citation>
    <scope>NUCLEOTIDE SEQUENCE [LARGE SCALE GENOMIC DNA]</scope>
    <source>
        <strain evidence="2">NUHP1</strain>
    </source>
</reference>
<protein>
    <recommendedName>
        <fullName evidence="1">DUF6896 domain-containing protein</fullName>
    </recommendedName>
</protein>
<dbReference type="Pfam" id="PF21837">
    <property type="entry name" value="DUF6896"/>
    <property type="match status" value="1"/>
</dbReference>
<evidence type="ECO:0000259" key="1">
    <source>
        <dbReference type="Pfam" id="PF21837"/>
    </source>
</evidence>
<accession>A0A077EDQ6</accession>
<feature type="domain" description="DUF6896" evidence="1">
    <location>
        <begin position="91"/>
        <end position="199"/>
    </location>
</feature>
<dbReference type="Proteomes" id="UP000028933">
    <property type="component" value="Chromosome"/>
</dbReference>
<organism evidence="2 3">
    <name type="scientific">Elizabethkingia anophelis NUHP1</name>
    <dbReference type="NCBI Taxonomy" id="1338011"/>
    <lineage>
        <taxon>Bacteria</taxon>
        <taxon>Pseudomonadati</taxon>
        <taxon>Bacteroidota</taxon>
        <taxon>Flavobacteriia</taxon>
        <taxon>Flavobacteriales</taxon>
        <taxon>Weeksellaceae</taxon>
        <taxon>Elizabethkingia</taxon>
    </lineage>
</organism>
<sequence>MSLESITETIEIEIFDDIPSDEYFFKLPRNKKVVLKFSEKSEHKRNEIGERFKEFFPNHIIGIHTIKPEIIIRKLITKEEIISNQDFFEKCAYDYRELATQLIFDLAGYLKVDIHNEIPYFAFLRYWQKYKQKGRLGEWDFYFHGFHCCFTNRETKQYIEVSIVFGLEFGDLDPYFFTQYIKSSSKYYPLPIEIYEDYHDGTRINQTMTDLGKFEKINSDFNHHLGTVVKNRENKIETETICNFRNGNNKKIKFNFFKFLRQRLS</sequence>
<dbReference type="InterPro" id="IPR054191">
    <property type="entry name" value="DUF6896"/>
</dbReference>
<reference evidence="2" key="2">
    <citation type="journal article" date="2015" name="Genome Biol. Evol.">
        <title>Complete Genome Sequence and Transcriptomic Analysis of the Novel Pathogen Elizabethkingia anophelis in Response to Oxidative Stress.</title>
        <authorList>
            <person name="Li Y."/>
            <person name="Liu Y."/>
            <person name="Chew S.C."/>
            <person name="Tay M."/>
            <person name="Salido M.M."/>
            <person name="Teo J."/>
            <person name="Lauro F.M."/>
            <person name="Givskov M."/>
            <person name="Yang L."/>
        </authorList>
    </citation>
    <scope>NUCLEOTIDE SEQUENCE</scope>
    <source>
        <strain evidence="2">NUHP1</strain>
    </source>
</reference>
<evidence type="ECO:0000313" key="2">
    <source>
        <dbReference type="EMBL" id="AIL45691.1"/>
    </source>
</evidence>
<gene>
    <name evidence="2" type="ORF">BD94_1916</name>
</gene>
<dbReference type="STRING" id="1338011.BD94_1916"/>
<dbReference type="AlphaFoldDB" id="A0A077EDQ6"/>
<dbReference type="eggNOG" id="ENOG502ZBXN">
    <property type="taxonomic scope" value="Bacteria"/>
</dbReference>
<dbReference type="KEGG" id="eao:BD94_1916"/>
<name>A0A077EDQ6_9FLAO</name>
<proteinExistence type="predicted"/>
<evidence type="ECO:0000313" key="3">
    <source>
        <dbReference type="Proteomes" id="UP000028933"/>
    </source>
</evidence>
<dbReference type="HOGENOM" id="CLU_091285_0_0_10"/>
<dbReference type="RefSeq" id="WP_024564423.1">
    <property type="nucleotide sequence ID" value="NZ_CP007547.1"/>
</dbReference>